<dbReference type="Gene3D" id="1.10.340.70">
    <property type="match status" value="1"/>
</dbReference>
<dbReference type="SUPFAM" id="SSF56672">
    <property type="entry name" value="DNA/RNA polymerases"/>
    <property type="match status" value="1"/>
</dbReference>
<protein>
    <recommendedName>
        <fullName evidence="1">Reverse transcriptase/retrotransposon-derived protein RNase H-like domain-containing protein</fullName>
    </recommendedName>
</protein>
<name>A0A0F7RT49_9BASI</name>
<evidence type="ECO:0000313" key="2">
    <source>
        <dbReference type="EMBL" id="CDR99881.1"/>
    </source>
</evidence>
<feature type="domain" description="Reverse transcriptase/retrotransposon-derived protein RNase H-like" evidence="1">
    <location>
        <begin position="2"/>
        <end position="48"/>
    </location>
</feature>
<dbReference type="InterPro" id="IPR043502">
    <property type="entry name" value="DNA/RNA_pol_sf"/>
</dbReference>
<organism evidence="2 3">
    <name type="scientific">Sporisorium scitamineum</name>
    <dbReference type="NCBI Taxonomy" id="49012"/>
    <lineage>
        <taxon>Eukaryota</taxon>
        <taxon>Fungi</taxon>
        <taxon>Dikarya</taxon>
        <taxon>Basidiomycota</taxon>
        <taxon>Ustilaginomycotina</taxon>
        <taxon>Ustilaginomycetes</taxon>
        <taxon>Ustilaginales</taxon>
        <taxon>Ustilaginaceae</taxon>
        <taxon>Sporisorium</taxon>
    </lineage>
</organism>
<evidence type="ECO:0000313" key="3">
    <source>
        <dbReference type="Proteomes" id="UP000242770"/>
    </source>
</evidence>
<evidence type="ECO:0000259" key="1">
    <source>
        <dbReference type="Pfam" id="PF17919"/>
    </source>
</evidence>
<dbReference type="Pfam" id="PF17919">
    <property type="entry name" value="RT_RNaseH_2"/>
    <property type="match status" value="1"/>
</dbReference>
<accession>A0A0F7RT49</accession>
<keyword evidence="3" id="KW-1185">Reference proteome</keyword>
<proteinExistence type="predicted"/>
<dbReference type="EMBL" id="CCFA01001683">
    <property type="protein sequence ID" value="CDR99881.1"/>
    <property type="molecule type" value="Genomic_DNA"/>
</dbReference>
<dbReference type="Proteomes" id="UP000242770">
    <property type="component" value="Unassembled WGS sequence"/>
</dbReference>
<dbReference type="AlphaFoldDB" id="A0A0F7RT49"/>
<reference evidence="3" key="1">
    <citation type="submission" date="2014-06" db="EMBL/GenBank/DDBJ databases">
        <authorList>
            <person name="Berkman P.J."/>
        </authorList>
    </citation>
    <scope>NUCLEOTIDE SEQUENCE [LARGE SCALE GENOMIC DNA]</scope>
</reference>
<dbReference type="InterPro" id="IPR041577">
    <property type="entry name" value="RT_RNaseH_2"/>
</dbReference>
<gene>
    <name evidence="2" type="primary">SSCI30630.1</name>
</gene>
<sequence>MHDAAFLHIKQALVNLNVLKEPRYEQPFIVQSDWSIEGMGAMLMQEYNIYKDSSGHWQLDIDPQQNVSMDKAPELLEVGAAFVGAIIKEPENVEATAQQYLKLDMSVGPLLRRFEGDELEPLLRFILFLEQPELQATCKKMHKFSLYMIKDGELCYVQDSKVNRVLPCKEARQFAQLVHSCSHAGIATMINIIRLQEGITWPLMWQGL</sequence>